<evidence type="ECO:0008006" key="3">
    <source>
        <dbReference type="Google" id="ProtNLM"/>
    </source>
</evidence>
<feature type="transmembrane region" description="Helical" evidence="1">
    <location>
        <begin position="106"/>
        <end position="128"/>
    </location>
</feature>
<keyword evidence="1" id="KW-0472">Membrane</keyword>
<evidence type="ECO:0000256" key="1">
    <source>
        <dbReference type="SAM" id="Phobius"/>
    </source>
</evidence>
<dbReference type="EMBL" id="CADCTR010001943">
    <property type="protein sequence ID" value="CAA9321437.1"/>
    <property type="molecule type" value="Genomic_DNA"/>
</dbReference>
<protein>
    <recommendedName>
        <fullName evidence="3">Colicin V production protein</fullName>
    </recommendedName>
</protein>
<proteinExistence type="predicted"/>
<accession>A0A6J4L3Q8</accession>
<dbReference type="AlphaFoldDB" id="A0A6J4L3Q8"/>
<organism evidence="2">
    <name type="scientific">uncultured Chloroflexia bacterium</name>
    <dbReference type="NCBI Taxonomy" id="1672391"/>
    <lineage>
        <taxon>Bacteria</taxon>
        <taxon>Bacillati</taxon>
        <taxon>Chloroflexota</taxon>
        <taxon>Chloroflexia</taxon>
        <taxon>environmental samples</taxon>
    </lineage>
</organism>
<feature type="transmembrane region" description="Helical" evidence="1">
    <location>
        <begin position="73"/>
        <end position="94"/>
    </location>
</feature>
<reference evidence="2" key="1">
    <citation type="submission" date="2020-02" db="EMBL/GenBank/DDBJ databases">
        <authorList>
            <person name="Meier V. D."/>
        </authorList>
    </citation>
    <scope>NUCLEOTIDE SEQUENCE</scope>
    <source>
        <strain evidence="2">AVDCRST_MAG93</strain>
    </source>
</reference>
<feature type="transmembrane region" description="Helical" evidence="1">
    <location>
        <begin position="155"/>
        <end position="175"/>
    </location>
</feature>
<feature type="transmembrane region" description="Helical" evidence="1">
    <location>
        <begin position="41"/>
        <end position="61"/>
    </location>
</feature>
<name>A0A6J4L3Q8_9CHLR</name>
<keyword evidence="1" id="KW-1133">Transmembrane helix</keyword>
<keyword evidence="1" id="KW-0812">Transmembrane</keyword>
<evidence type="ECO:0000313" key="2">
    <source>
        <dbReference type="EMBL" id="CAA9321437.1"/>
    </source>
</evidence>
<sequence length="180" mass="19686">MIAGLVYGWRRGWREEALTTGALLVALIMFGERLSDNLGALVNRIVQAFALFFGALFGGDIEARQLITETNESVFRAIGFIVSVFLAYLLGGVLGARRSLGRGGRLMGAVLGLVNVFLVASQVFAYIARFLPSAFQQEGQITLTPDPQATILRGYLPSIFALLLILLLIVVFLRLPKLRE</sequence>
<gene>
    <name evidence="2" type="ORF">AVDCRST_MAG93-5764</name>
</gene>